<reference evidence="1 2" key="1">
    <citation type="submission" date="2016-10" db="EMBL/GenBank/DDBJ databases">
        <authorList>
            <person name="de Groot N.N."/>
        </authorList>
    </citation>
    <scope>NUCLEOTIDE SEQUENCE [LARGE SCALE GENOMIC DNA]</scope>
    <source>
        <strain evidence="1 2">DSM 24015</strain>
    </source>
</reference>
<name>A0A1G7BPT2_9FLAO</name>
<sequence length="139" mass="15623">MILTFLLGLQSSFALNVASLSADIYSSYQIKTLAKKATERANQKNIAIPEKTVKDLEYLAGVKVKNTLKVLDEIGKIGDNVINSVTGDIRKFSEYALTNPSKKGLFVDSWGYKLEDAQTLLETYKKTSDRSNKKWKSYF</sequence>
<accession>A0A1G7BPT2</accession>
<dbReference type="RefSeq" id="WP_176763244.1">
    <property type="nucleotide sequence ID" value="NZ_FNAS01000006.1"/>
</dbReference>
<evidence type="ECO:0000313" key="2">
    <source>
        <dbReference type="Proteomes" id="UP000198517"/>
    </source>
</evidence>
<keyword evidence="2" id="KW-1185">Reference proteome</keyword>
<proteinExistence type="predicted"/>
<dbReference type="AlphaFoldDB" id="A0A1G7BPT2"/>
<dbReference type="STRING" id="1071918.SAMN05421544_10672"/>
<evidence type="ECO:0000313" key="1">
    <source>
        <dbReference type="EMBL" id="SDE28942.1"/>
    </source>
</evidence>
<dbReference type="Proteomes" id="UP000198517">
    <property type="component" value="Unassembled WGS sequence"/>
</dbReference>
<protein>
    <submittedName>
        <fullName evidence="1">Uncharacterized protein</fullName>
    </submittedName>
</protein>
<organism evidence="1 2">
    <name type="scientific">Riemerella columbipharyngis</name>
    <dbReference type="NCBI Taxonomy" id="1071918"/>
    <lineage>
        <taxon>Bacteria</taxon>
        <taxon>Pseudomonadati</taxon>
        <taxon>Bacteroidota</taxon>
        <taxon>Flavobacteriia</taxon>
        <taxon>Flavobacteriales</taxon>
        <taxon>Weeksellaceae</taxon>
        <taxon>Riemerella</taxon>
    </lineage>
</organism>
<gene>
    <name evidence="1" type="ORF">SAMN05421544_10672</name>
</gene>
<dbReference type="EMBL" id="FNAS01000006">
    <property type="protein sequence ID" value="SDE28942.1"/>
    <property type="molecule type" value="Genomic_DNA"/>
</dbReference>